<proteinExistence type="predicted"/>
<dbReference type="EMBL" id="QNRR01000006">
    <property type="protein sequence ID" value="RBP42625.1"/>
    <property type="molecule type" value="Genomic_DNA"/>
</dbReference>
<feature type="compositionally biased region" description="Basic and acidic residues" evidence="6">
    <location>
        <begin position="870"/>
        <end position="886"/>
    </location>
</feature>
<keyword evidence="2 5" id="KW-0547">Nucleotide-binding</keyword>
<evidence type="ECO:0000256" key="6">
    <source>
        <dbReference type="SAM" id="MobiDB-lite"/>
    </source>
</evidence>
<evidence type="ECO:0000256" key="1">
    <source>
        <dbReference type="ARBA" id="ARBA00022679"/>
    </source>
</evidence>
<dbReference type="PANTHER" id="PTHR43289:SF6">
    <property type="entry name" value="SERINE_THREONINE-PROTEIN KINASE NEKL-3"/>
    <property type="match status" value="1"/>
</dbReference>
<sequence length="1185" mass="127290">MRFGNFEVLTDSNGKNCLLGGGAFGKTYKARHIFLKRIVALKVLHDRYANDARARERFLREAQAAHELKHPHIAEVLDFGEADGSLYYAMEFCSGGDLEHYTKNAKGPVPPAVCLGFARQICKALAYAHERNFYHRDLKPPNVMLASSEGEPVLKLIDFGLVKMGVEDTEESSGLTMAGEVLGTPMFASPEQLREEDLDQRSDLFSLGMTLWYLLEGAPPVPGSALTVMAERLSHKSYDKLFSMRVPRAVRPVLSKLLEKDPQNRYQNADALLVALTEALAELEKETAAAKAPSGALTPTAATESVIEAAASPGLGEVMAHAGSSSTTVPKTETNLPATTESASTTQAEPAAKAPRLQLLKNLGYCVLGEARQAQDLSSDAEVVAVRLQDGLDSTATWPARLAGAAQTVPPRLTGDLPLVTQIHEDHPYAVCSSSGTIRLVQILQARGNLPFLEAAQVLSQIALVLDEARNSNRKHDLQLNQINLAPLVANPAESAPAYTLTPLQLDQWPPFLVCVPLRQGATSMPGHMEDDDPNATGMMTMRNSAADEFLDPNAAFGGLIYRLITGGEPRSAMYRSKNNYRPIPNLSREGNHLLASCLEGSFNDDTLSHLLEKMMRAEKSNLVPHTSSTRSNAGVLSSAAAMKSGAHSHEQPATATSTSPLKTSSPKSAEPSAGTPATPAVPTPTPQSAPQTKVPEPPPAVVAAVTPAAPPQPPPLAPPTPVAASVAPVEPKPPVPSPPVSVPPPEPPKAQVTPVKPASPLPPPAKEKAKDKEKEKQQPKPVATPKKPASTPVPPIVWLAAGASLLVLGAVVTVGIFAYQGWHTSKPEPAPTPPNTLVDLPAPPQPEVKKEEPPKPETKTPPPTTPPAAEKKPEPPPKPKPPRELVFTKRVFPATVRVKANGRSVQLTKNSLNQFVLNLSAFTDYPLSILISPPLGFAGESHLITDPKASTYEHEVVFKRAKSPITIPGNSDYDQAELTFLDYHDDERASFQGDEFSKPGVGTVSLRNGSATTEVPTGLYQIRLISKYQNVASVTLAAKHPVPKRAGTGELSAPAEGWGGHTFECNFQVEVDISGKKTKLYARRILTFDEDLSKGVLQDNWATEGRLPERQQSTIRDIKVDASGNLTALLPLEDPQHKDTTFDEIVELKRNAQGGVTFQCYPAANSANKTRDDYDVNGIAKKVR</sequence>
<gene>
    <name evidence="8" type="ORF">DES53_106334</name>
</gene>
<dbReference type="Pfam" id="PF00069">
    <property type="entry name" value="Pkinase"/>
    <property type="match status" value="1"/>
</dbReference>
<keyword evidence="4 5" id="KW-0067">ATP-binding</keyword>
<dbReference type="CDD" id="cd14014">
    <property type="entry name" value="STKc_PknB_like"/>
    <property type="match status" value="1"/>
</dbReference>
<dbReference type="Gene3D" id="1.10.510.10">
    <property type="entry name" value="Transferase(Phosphotransferase) domain 1"/>
    <property type="match status" value="1"/>
</dbReference>
<keyword evidence="9" id="KW-1185">Reference proteome</keyword>
<dbReference type="PROSITE" id="PS50011">
    <property type="entry name" value="PROTEIN_KINASE_DOM"/>
    <property type="match status" value="1"/>
</dbReference>
<feature type="domain" description="Protein kinase" evidence="7">
    <location>
        <begin position="13"/>
        <end position="280"/>
    </location>
</feature>
<dbReference type="SUPFAM" id="SSF56112">
    <property type="entry name" value="Protein kinase-like (PK-like)"/>
    <property type="match status" value="1"/>
</dbReference>
<keyword evidence="8" id="KW-0723">Serine/threonine-protein kinase</keyword>
<dbReference type="InterPro" id="IPR017441">
    <property type="entry name" value="Protein_kinase_ATP_BS"/>
</dbReference>
<feature type="compositionally biased region" description="Pro residues" evidence="6">
    <location>
        <begin position="731"/>
        <end position="749"/>
    </location>
</feature>
<dbReference type="SMART" id="SM00220">
    <property type="entry name" value="S_TKc"/>
    <property type="match status" value="1"/>
</dbReference>
<dbReference type="PANTHER" id="PTHR43289">
    <property type="entry name" value="MITOGEN-ACTIVATED PROTEIN KINASE KINASE KINASE 20-RELATED"/>
    <property type="match status" value="1"/>
</dbReference>
<feature type="compositionally biased region" description="Low complexity" evidence="6">
    <location>
        <begin position="653"/>
        <end position="679"/>
    </location>
</feature>
<dbReference type="Gene3D" id="3.30.200.20">
    <property type="entry name" value="Phosphorylase Kinase, domain 1"/>
    <property type="match status" value="1"/>
</dbReference>
<name>A0A366HJT7_9BACT</name>
<dbReference type="PROSITE" id="PS00107">
    <property type="entry name" value="PROTEIN_KINASE_ATP"/>
    <property type="match status" value="1"/>
</dbReference>
<protein>
    <submittedName>
        <fullName evidence="8">Serine/threonine protein kinase</fullName>
    </submittedName>
</protein>
<keyword evidence="3 8" id="KW-0418">Kinase</keyword>
<feature type="compositionally biased region" description="Polar residues" evidence="6">
    <location>
        <begin position="624"/>
        <end position="636"/>
    </location>
</feature>
<accession>A0A366HJT7</accession>
<dbReference type="InterPro" id="IPR011009">
    <property type="entry name" value="Kinase-like_dom_sf"/>
</dbReference>
<evidence type="ECO:0000256" key="5">
    <source>
        <dbReference type="PROSITE-ProRule" id="PRU10141"/>
    </source>
</evidence>
<evidence type="ECO:0000259" key="7">
    <source>
        <dbReference type="PROSITE" id="PS50011"/>
    </source>
</evidence>
<feature type="compositionally biased region" description="Polar residues" evidence="6">
    <location>
        <begin position="323"/>
        <end position="336"/>
    </location>
</feature>
<feature type="region of interest" description="Disordered" evidence="6">
    <location>
        <begin position="622"/>
        <end position="793"/>
    </location>
</feature>
<evidence type="ECO:0000313" key="8">
    <source>
        <dbReference type="EMBL" id="RBP42625.1"/>
    </source>
</evidence>
<keyword evidence="1" id="KW-0808">Transferase</keyword>
<evidence type="ECO:0000256" key="2">
    <source>
        <dbReference type="ARBA" id="ARBA00022741"/>
    </source>
</evidence>
<feature type="binding site" evidence="5">
    <location>
        <position position="42"/>
    </location>
    <ligand>
        <name>ATP</name>
        <dbReference type="ChEBI" id="CHEBI:30616"/>
    </ligand>
</feature>
<dbReference type="InterPro" id="IPR000719">
    <property type="entry name" value="Prot_kinase_dom"/>
</dbReference>
<dbReference type="InterPro" id="IPR008271">
    <property type="entry name" value="Ser/Thr_kinase_AS"/>
</dbReference>
<feature type="compositionally biased region" description="Low complexity" evidence="6">
    <location>
        <begin position="337"/>
        <end position="352"/>
    </location>
</feature>
<feature type="compositionally biased region" description="Basic and acidic residues" evidence="6">
    <location>
        <begin position="848"/>
        <end position="859"/>
    </location>
</feature>
<reference evidence="8 9" key="1">
    <citation type="submission" date="2018-06" db="EMBL/GenBank/DDBJ databases">
        <title>Genomic Encyclopedia of Type Strains, Phase IV (KMG-IV): sequencing the most valuable type-strain genomes for metagenomic binning, comparative biology and taxonomic classification.</title>
        <authorList>
            <person name="Goeker M."/>
        </authorList>
    </citation>
    <scope>NUCLEOTIDE SEQUENCE [LARGE SCALE GENOMIC DNA]</scope>
    <source>
        <strain evidence="8 9">DSM 25532</strain>
    </source>
</reference>
<feature type="compositionally biased region" description="Pro residues" evidence="6">
    <location>
        <begin position="709"/>
        <end position="722"/>
    </location>
</feature>
<dbReference type="GO" id="GO:0004674">
    <property type="term" value="F:protein serine/threonine kinase activity"/>
    <property type="evidence" value="ECO:0007669"/>
    <property type="project" value="UniProtKB-KW"/>
</dbReference>
<evidence type="ECO:0000313" key="9">
    <source>
        <dbReference type="Proteomes" id="UP000253426"/>
    </source>
</evidence>
<comment type="caution">
    <text evidence="8">The sequence shown here is derived from an EMBL/GenBank/DDBJ whole genome shotgun (WGS) entry which is preliminary data.</text>
</comment>
<dbReference type="PROSITE" id="PS00108">
    <property type="entry name" value="PROTEIN_KINASE_ST"/>
    <property type="match status" value="1"/>
</dbReference>
<dbReference type="AlphaFoldDB" id="A0A366HJT7"/>
<feature type="region of interest" description="Disordered" evidence="6">
    <location>
        <begin position="828"/>
        <end position="886"/>
    </location>
</feature>
<evidence type="ECO:0000256" key="4">
    <source>
        <dbReference type="ARBA" id="ARBA00022840"/>
    </source>
</evidence>
<dbReference type="PRINTS" id="PR01217">
    <property type="entry name" value="PRICHEXTENSN"/>
</dbReference>
<dbReference type="GO" id="GO:0005524">
    <property type="term" value="F:ATP binding"/>
    <property type="evidence" value="ECO:0007669"/>
    <property type="project" value="UniProtKB-UniRule"/>
</dbReference>
<evidence type="ECO:0000256" key="3">
    <source>
        <dbReference type="ARBA" id="ARBA00022777"/>
    </source>
</evidence>
<dbReference type="Proteomes" id="UP000253426">
    <property type="component" value="Unassembled WGS sequence"/>
</dbReference>
<organism evidence="8 9">
    <name type="scientific">Roseimicrobium gellanilyticum</name>
    <dbReference type="NCBI Taxonomy" id="748857"/>
    <lineage>
        <taxon>Bacteria</taxon>
        <taxon>Pseudomonadati</taxon>
        <taxon>Verrucomicrobiota</taxon>
        <taxon>Verrucomicrobiia</taxon>
        <taxon>Verrucomicrobiales</taxon>
        <taxon>Verrucomicrobiaceae</taxon>
        <taxon>Roseimicrobium</taxon>
    </lineage>
</organism>
<feature type="compositionally biased region" description="Basic and acidic residues" evidence="6">
    <location>
        <begin position="766"/>
        <end position="779"/>
    </location>
</feature>
<feature type="region of interest" description="Disordered" evidence="6">
    <location>
        <begin position="318"/>
        <end position="352"/>
    </location>
</feature>